<organism evidence="7 9">
    <name type="scientific">Sulfuracidifex tepidarius</name>
    <dbReference type="NCBI Taxonomy" id="1294262"/>
    <lineage>
        <taxon>Archaea</taxon>
        <taxon>Thermoproteota</taxon>
        <taxon>Thermoprotei</taxon>
        <taxon>Sulfolobales</taxon>
        <taxon>Sulfolobaceae</taxon>
        <taxon>Sulfuracidifex</taxon>
    </lineage>
</organism>
<evidence type="ECO:0000313" key="7">
    <source>
        <dbReference type="EMBL" id="BBG24790.1"/>
    </source>
</evidence>
<comment type="subcellular location">
    <subcellularLocation>
        <location evidence="1">Membrane</location>
        <topology evidence="1">Multi-pass membrane protein</topology>
    </subcellularLocation>
</comment>
<feature type="transmembrane region" description="Helical" evidence="5">
    <location>
        <begin position="68"/>
        <end position="94"/>
    </location>
</feature>
<proteinExistence type="predicted"/>
<dbReference type="RefSeq" id="WP_054846216.1">
    <property type="nucleotide sequence ID" value="NZ_AP018929.1"/>
</dbReference>
<feature type="transmembrane region" description="Helical" evidence="5">
    <location>
        <begin position="294"/>
        <end position="312"/>
    </location>
</feature>
<feature type="transmembrane region" description="Helical" evidence="5">
    <location>
        <begin position="114"/>
        <end position="144"/>
    </location>
</feature>
<name>A0A510DXT5_9CREN</name>
<evidence type="ECO:0000259" key="6">
    <source>
        <dbReference type="Pfam" id="PF01699"/>
    </source>
</evidence>
<dbReference type="Gene3D" id="1.20.1420.30">
    <property type="entry name" value="NCX, central ion-binding region"/>
    <property type="match status" value="1"/>
</dbReference>
<reference evidence="7 9" key="2">
    <citation type="journal article" date="2020" name="Int. J. Syst. Evol. Microbiol.">
        <title>Sulfuracidifex tepidarius gen. nov., sp. nov. and transfer of Sulfolobus metallicus Huber and Stetter 1992 to the genus Sulfuracidifex as Sulfuracidifex metallicus comb. nov.</title>
        <authorList>
            <person name="Itoh T."/>
            <person name="Miura T."/>
            <person name="Sakai H.D."/>
            <person name="Kato S."/>
            <person name="Ohkuma M."/>
            <person name="Takashina T."/>
        </authorList>
    </citation>
    <scope>NUCLEOTIDE SEQUENCE [LARGE SCALE GENOMIC DNA]</scope>
    <source>
        <strain evidence="7 9">IC-006</strain>
        <strain evidence="8">IC-007</strain>
    </source>
</reference>
<accession>A0A510DXT5</accession>
<dbReference type="GeneID" id="41718458"/>
<evidence type="ECO:0000313" key="10">
    <source>
        <dbReference type="Proteomes" id="UP000325030"/>
    </source>
</evidence>
<dbReference type="EMBL" id="AP018930">
    <property type="protein sequence ID" value="BBG27576.1"/>
    <property type="molecule type" value="Genomic_DNA"/>
</dbReference>
<evidence type="ECO:0000256" key="4">
    <source>
        <dbReference type="ARBA" id="ARBA00023136"/>
    </source>
</evidence>
<keyword evidence="9" id="KW-1185">Reference proteome</keyword>
<feature type="transmembrane region" description="Helical" evidence="5">
    <location>
        <begin position="246"/>
        <end position="263"/>
    </location>
</feature>
<dbReference type="KEGG" id="step:IC006_2124"/>
<dbReference type="Proteomes" id="UP000322983">
    <property type="component" value="Chromosome"/>
</dbReference>
<dbReference type="InterPro" id="IPR044880">
    <property type="entry name" value="NCX_ion-bd_dom_sf"/>
</dbReference>
<dbReference type="EMBL" id="AP018929">
    <property type="protein sequence ID" value="BBG24790.1"/>
    <property type="molecule type" value="Genomic_DNA"/>
</dbReference>
<dbReference type="Pfam" id="PF01699">
    <property type="entry name" value="Na_Ca_ex"/>
    <property type="match status" value="2"/>
</dbReference>
<evidence type="ECO:0000256" key="3">
    <source>
        <dbReference type="ARBA" id="ARBA00022989"/>
    </source>
</evidence>
<keyword evidence="2 5" id="KW-0812">Transmembrane</keyword>
<accession>A0A510E506</accession>
<protein>
    <recommendedName>
        <fullName evidence="6">Sodium/calcium exchanger membrane region domain-containing protein</fullName>
    </recommendedName>
</protein>
<evidence type="ECO:0000256" key="5">
    <source>
        <dbReference type="SAM" id="Phobius"/>
    </source>
</evidence>
<feature type="domain" description="Sodium/calcium exchanger membrane region" evidence="6">
    <location>
        <begin position="11"/>
        <end position="148"/>
    </location>
</feature>
<dbReference type="OrthoDB" id="10957at2157"/>
<gene>
    <name evidence="7" type="ORF">IC006_2124</name>
    <name evidence="8" type="ORF">IC007_2130</name>
</gene>
<keyword evidence="3 5" id="KW-1133">Transmembrane helix</keyword>
<keyword evidence="4 5" id="KW-0472">Membrane</keyword>
<dbReference type="GO" id="GO:0016020">
    <property type="term" value="C:membrane"/>
    <property type="evidence" value="ECO:0007669"/>
    <property type="project" value="UniProtKB-SubCell"/>
</dbReference>
<feature type="transmembrane region" description="Helical" evidence="5">
    <location>
        <begin position="39"/>
        <end position="62"/>
    </location>
</feature>
<feature type="transmembrane region" description="Helical" evidence="5">
    <location>
        <begin position="164"/>
        <end position="185"/>
    </location>
</feature>
<feature type="transmembrane region" description="Helical" evidence="5">
    <location>
        <begin position="6"/>
        <end position="27"/>
    </location>
</feature>
<evidence type="ECO:0000256" key="1">
    <source>
        <dbReference type="ARBA" id="ARBA00004141"/>
    </source>
</evidence>
<evidence type="ECO:0000256" key="2">
    <source>
        <dbReference type="ARBA" id="ARBA00022692"/>
    </source>
</evidence>
<reference evidence="10" key="1">
    <citation type="submission" date="2018-09" db="EMBL/GenBank/DDBJ databases">
        <title>Complete Genome Sequencing of Sulfolobus sp. JCM 16834.</title>
        <authorList>
            <person name="Kato S."/>
            <person name="Itoh T."/>
            <person name="Ohkuma M."/>
        </authorList>
    </citation>
    <scope>NUCLEOTIDE SEQUENCE [LARGE SCALE GENOMIC DNA]</scope>
    <source>
        <strain evidence="10">IC-007</strain>
    </source>
</reference>
<feature type="domain" description="Sodium/calcium exchanger membrane region" evidence="6">
    <location>
        <begin position="168"/>
        <end position="309"/>
    </location>
</feature>
<dbReference type="InterPro" id="IPR004837">
    <property type="entry name" value="NaCa_Exmemb"/>
</dbReference>
<dbReference type="STRING" id="1294262.GCA_001316085_02101"/>
<dbReference type="GO" id="GO:0055085">
    <property type="term" value="P:transmembrane transport"/>
    <property type="evidence" value="ECO:0007669"/>
    <property type="project" value="InterPro"/>
</dbReference>
<dbReference type="Proteomes" id="UP000325030">
    <property type="component" value="Chromosome"/>
</dbReference>
<dbReference type="AlphaFoldDB" id="A0A510DXT5"/>
<feature type="transmembrane region" description="Helical" evidence="5">
    <location>
        <begin position="269"/>
        <end position="285"/>
    </location>
</feature>
<evidence type="ECO:0000313" key="9">
    <source>
        <dbReference type="Proteomes" id="UP000322983"/>
    </source>
</evidence>
<evidence type="ECO:0000313" key="8">
    <source>
        <dbReference type="EMBL" id="BBG27576.1"/>
    </source>
</evidence>
<sequence>MNVYILILETAVLMILTGVCSEMLAIGTEELEKRLDKGMAGGVILGIMTAFPETVFVIFAILDHFYQVALGSAIGGNMILFTVGMGIVSVTYFLKYKASTVKLEKDFSLEIRSLAISIAVFMLVTLYGELNVFTGVLSLVPYVYYVTSRYRAYMSSDHHEGGNILKGISFLLAGGIPLVIISDLFVSSIENLAIYVNVPPILVSMILMPIAGELEEKISAIRLIVGSPSNVTTAVMSFVGSKIENMSVLTGIIGIFSYGGVSIENDRPEFLGVILVTVVATLLMRDRKLGIREGISLILFYFVMIGFLTLTSA</sequence>
<feature type="transmembrane region" description="Helical" evidence="5">
    <location>
        <begin position="192"/>
        <end position="212"/>
    </location>
</feature>